<comment type="caution">
    <text evidence="1">The sequence shown here is derived from an EMBL/GenBank/DDBJ whole genome shotgun (WGS) entry which is preliminary data.</text>
</comment>
<name>A0ACB8ETF7_9SAUR</name>
<accession>A0ACB8ETF7</accession>
<protein>
    <submittedName>
        <fullName evidence="1">Uncharacterized protein</fullName>
    </submittedName>
</protein>
<dbReference type="Proteomes" id="UP000827872">
    <property type="component" value="Linkage Group LG15"/>
</dbReference>
<dbReference type="EMBL" id="CM037628">
    <property type="protein sequence ID" value="KAH7996110.1"/>
    <property type="molecule type" value="Genomic_DNA"/>
</dbReference>
<gene>
    <name evidence="1" type="ORF">K3G42_001274</name>
</gene>
<proteinExistence type="predicted"/>
<sequence>MGRFIEELIACPMKPKTPHGQNAKKSLGPESTDSRSLKVKTKGKRYPRAFSVDDASSDVQPELTDESLHLPVILMQYWQSAARPGISAGFLLSSRGGENLILGNEAAQLLQMLQALHPPLNIDGQAVDMEFAKGPKQ</sequence>
<evidence type="ECO:0000313" key="2">
    <source>
        <dbReference type="Proteomes" id="UP000827872"/>
    </source>
</evidence>
<evidence type="ECO:0000313" key="1">
    <source>
        <dbReference type="EMBL" id="KAH7996110.1"/>
    </source>
</evidence>
<organism evidence="1 2">
    <name type="scientific">Sphaerodactylus townsendi</name>
    <dbReference type="NCBI Taxonomy" id="933632"/>
    <lineage>
        <taxon>Eukaryota</taxon>
        <taxon>Metazoa</taxon>
        <taxon>Chordata</taxon>
        <taxon>Craniata</taxon>
        <taxon>Vertebrata</taxon>
        <taxon>Euteleostomi</taxon>
        <taxon>Lepidosauria</taxon>
        <taxon>Squamata</taxon>
        <taxon>Bifurcata</taxon>
        <taxon>Gekkota</taxon>
        <taxon>Sphaerodactylidae</taxon>
        <taxon>Sphaerodactylus</taxon>
    </lineage>
</organism>
<keyword evidence="2" id="KW-1185">Reference proteome</keyword>
<reference evidence="1" key="1">
    <citation type="submission" date="2021-08" db="EMBL/GenBank/DDBJ databases">
        <title>The first chromosome-level gecko genome reveals the dynamic sex chromosomes of Neotropical dwarf geckos (Sphaerodactylidae: Sphaerodactylus).</title>
        <authorList>
            <person name="Pinto B.J."/>
            <person name="Keating S.E."/>
            <person name="Gamble T."/>
        </authorList>
    </citation>
    <scope>NUCLEOTIDE SEQUENCE</scope>
    <source>
        <strain evidence="1">TG3544</strain>
    </source>
</reference>